<dbReference type="InterPro" id="IPR023828">
    <property type="entry name" value="Peptidase_S8_Ser-AS"/>
</dbReference>
<keyword evidence="7" id="KW-0472">Membrane</keyword>
<evidence type="ECO:0000256" key="1">
    <source>
        <dbReference type="ARBA" id="ARBA00011073"/>
    </source>
</evidence>
<feature type="region of interest" description="Disordered" evidence="6">
    <location>
        <begin position="283"/>
        <end position="312"/>
    </location>
</feature>
<comment type="caution">
    <text evidence="9">The sequence shown here is derived from an EMBL/GenBank/DDBJ whole genome shotgun (WGS) entry which is preliminary data.</text>
</comment>
<evidence type="ECO:0000256" key="2">
    <source>
        <dbReference type="ARBA" id="ARBA00022670"/>
    </source>
</evidence>
<evidence type="ECO:0000256" key="7">
    <source>
        <dbReference type="SAM" id="Phobius"/>
    </source>
</evidence>
<evidence type="ECO:0000256" key="4">
    <source>
        <dbReference type="ARBA" id="ARBA00022825"/>
    </source>
</evidence>
<accession>A0ABR2J1I2</accession>
<dbReference type="Gene3D" id="3.40.50.200">
    <property type="entry name" value="Peptidase S8/S53 domain"/>
    <property type="match status" value="2"/>
</dbReference>
<comment type="similarity">
    <text evidence="1 5">Belongs to the peptidase S8 family.</text>
</comment>
<evidence type="ECO:0000313" key="9">
    <source>
        <dbReference type="EMBL" id="KAK8871472.1"/>
    </source>
</evidence>
<dbReference type="PROSITE" id="PS00138">
    <property type="entry name" value="SUBTILASE_SER"/>
    <property type="match status" value="1"/>
</dbReference>
<dbReference type="Gene3D" id="2.60.120.380">
    <property type="match status" value="1"/>
</dbReference>
<evidence type="ECO:0000256" key="6">
    <source>
        <dbReference type="SAM" id="MobiDB-lite"/>
    </source>
</evidence>
<keyword evidence="7" id="KW-0812">Transmembrane</keyword>
<keyword evidence="2 5" id="KW-0645">Protease</keyword>
<feature type="domain" description="Peptidase S8/S53" evidence="8">
    <location>
        <begin position="232"/>
        <end position="627"/>
    </location>
</feature>
<reference evidence="9 10" key="1">
    <citation type="submission" date="2024-04" db="EMBL/GenBank/DDBJ databases">
        <title>Tritrichomonas musculus Genome.</title>
        <authorList>
            <person name="Alves-Ferreira E."/>
            <person name="Grigg M."/>
            <person name="Lorenzi H."/>
            <person name="Galac M."/>
        </authorList>
    </citation>
    <scope>NUCLEOTIDE SEQUENCE [LARGE SCALE GENOMIC DNA]</scope>
    <source>
        <strain evidence="9 10">EAF2021</strain>
    </source>
</reference>
<gene>
    <name evidence="9" type="ORF">M9Y10_007201</name>
</gene>
<sequence length="1041" mass="116198">MLLAYLLLFCFSFDKNIILGRRKNKIAFKDNFNINQRSIDDSWYYVQFNFDTSPLEKGKMISNLQKQGIYLKSTNYISKGLFNLYLSANQLNYILTNHLGKAQEVKGDNKLVNSPLKNWSILTVESSNSQTVINDLNNQQINNKCAFLYQPFTQSTFTVKSSKECLLALIPTLTENKRIFAVSFSNEDEELNCRISGFVQKNSDKPIISLDDSDGSHIVEIDRFLNKQGLDGTGVTVLVDDTYLDTNSTFFYDPKHPNVEFNTILKDHRKLVYLDVANPGLTSDNEHGTHTAGTVSGRALDDSSSASKYNGGAPGSKLAFYASQERGFIVDYINKTVGIVKPQVSSNSWGTDYYGTTHDTMWDEVALHNKDQTLFVFAAGNSGQNSFHDGFQSLRSPGSSKNMLTVGALEPVTVDESGIGTANREVYLKDEISGDSYRTKLLDWSVDDIQSNVGLKNLFDLGVMQVSLTRNTMTKWGNTTVYIIDSQEKFNQIKKDDPPYYVISTVEFTVNNFKDLGFKHTFPVMYLKNSSLHEYSRNYLYTNYRTTKGLKRADFSSKGTGNLGIMKPDVMCPGTSVVSTKSVVNGTYNHKELTIKLGTSMATPACAGAAAIVYQYFQDGRYRKKPMKISSALARSFIITCSDPISSVYPNAEEGFGSVNLGKFIGNGDDVDNKRLLVGEHLKITIDDSNHLMTTFSVDGNDKTLDLRVTLSYVDAVLSPDSMAALAVDLDLVVVSPSGVVYRGNQRADNTEEHYSTNERVIIPSNEIERGNYEVHVFSSYPADLQNLADIVDFAITIFGPLNNDQNGDFVEFKKATKCIPLADDLSGECNKLTTYNDCSFLFYGRSCQIEAFGFYPDIPREIIKAPPYGLTYVALEYPIFAFTYVTYKITPVSLFDPKVSVFFKKIVTAGSEIEADLITSSKDFTSTYYEESGEMPESDIYALAMIYNTSPYQTEFVISAEYDEYERPVKPPPSATPTKEKYDFKDNNDWKNEFLVAASLAIAFGAIMVGFVLALVIVLIKQKRKNVNPAIPNALNDSIL</sequence>
<keyword evidence="7" id="KW-1133">Transmembrane helix</keyword>
<keyword evidence="3 5" id="KW-0378">Hydrolase</keyword>
<keyword evidence="10" id="KW-1185">Reference proteome</keyword>
<dbReference type="PANTHER" id="PTHR43399:SF4">
    <property type="entry name" value="CELL WALL-ASSOCIATED PROTEASE"/>
    <property type="match status" value="1"/>
</dbReference>
<evidence type="ECO:0000313" key="10">
    <source>
        <dbReference type="Proteomes" id="UP001470230"/>
    </source>
</evidence>
<dbReference type="SUPFAM" id="SSF52743">
    <property type="entry name" value="Subtilisin-like"/>
    <property type="match status" value="1"/>
</dbReference>
<feature type="active site" description="Charge relay system" evidence="5">
    <location>
        <position position="600"/>
    </location>
</feature>
<dbReference type="InterPro" id="IPR000209">
    <property type="entry name" value="Peptidase_S8/S53_dom"/>
</dbReference>
<feature type="transmembrane region" description="Helical" evidence="7">
    <location>
        <begin position="995"/>
        <end position="1021"/>
    </location>
</feature>
<dbReference type="Pfam" id="PF00082">
    <property type="entry name" value="Peptidase_S8"/>
    <property type="match status" value="1"/>
</dbReference>
<keyword evidence="4 5" id="KW-0720">Serine protease</keyword>
<evidence type="ECO:0000259" key="8">
    <source>
        <dbReference type="Pfam" id="PF00082"/>
    </source>
</evidence>
<proteinExistence type="inferred from homology"/>
<evidence type="ECO:0000256" key="3">
    <source>
        <dbReference type="ARBA" id="ARBA00022801"/>
    </source>
</evidence>
<dbReference type="PROSITE" id="PS51892">
    <property type="entry name" value="SUBTILASE"/>
    <property type="match status" value="1"/>
</dbReference>
<dbReference type="SUPFAM" id="SSF49785">
    <property type="entry name" value="Galactose-binding domain-like"/>
    <property type="match status" value="1"/>
</dbReference>
<dbReference type="InterPro" id="IPR051048">
    <property type="entry name" value="Peptidase_S8/S53_subtilisin"/>
</dbReference>
<feature type="active site" description="Charge relay system" evidence="5">
    <location>
        <position position="241"/>
    </location>
</feature>
<dbReference type="Proteomes" id="UP001470230">
    <property type="component" value="Unassembled WGS sequence"/>
</dbReference>
<dbReference type="PANTHER" id="PTHR43399">
    <property type="entry name" value="SUBTILISIN-RELATED"/>
    <property type="match status" value="1"/>
</dbReference>
<dbReference type="InterPro" id="IPR036852">
    <property type="entry name" value="Peptidase_S8/S53_dom_sf"/>
</dbReference>
<name>A0ABR2J1I2_9EUKA</name>
<organism evidence="9 10">
    <name type="scientific">Tritrichomonas musculus</name>
    <dbReference type="NCBI Taxonomy" id="1915356"/>
    <lineage>
        <taxon>Eukaryota</taxon>
        <taxon>Metamonada</taxon>
        <taxon>Parabasalia</taxon>
        <taxon>Tritrichomonadida</taxon>
        <taxon>Tritrichomonadidae</taxon>
        <taxon>Tritrichomonas</taxon>
    </lineage>
</organism>
<evidence type="ECO:0000256" key="5">
    <source>
        <dbReference type="PROSITE-ProRule" id="PRU01240"/>
    </source>
</evidence>
<feature type="active site" description="Charge relay system" evidence="5">
    <location>
        <position position="287"/>
    </location>
</feature>
<dbReference type="PRINTS" id="PR00723">
    <property type="entry name" value="SUBTILISIN"/>
</dbReference>
<protein>
    <recommendedName>
        <fullName evidence="8">Peptidase S8/S53 domain-containing protein</fullName>
    </recommendedName>
</protein>
<dbReference type="EMBL" id="JAPFFF010000013">
    <property type="protein sequence ID" value="KAK8871472.1"/>
    <property type="molecule type" value="Genomic_DNA"/>
</dbReference>
<dbReference type="InterPro" id="IPR008979">
    <property type="entry name" value="Galactose-bd-like_sf"/>
</dbReference>
<dbReference type="InterPro" id="IPR015500">
    <property type="entry name" value="Peptidase_S8_subtilisin-rel"/>
</dbReference>